<sequence>MPSKRNFRDIILFRWHHHQYISNISRILLRKKPLEPKIKTTQDLAGLRLRSLMHDSILVKSALKTRLIRKAEREINK</sequence>
<dbReference type="AlphaFoldDB" id="A0A450XJ41"/>
<name>A0A450XJ41_9GAMM</name>
<dbReference type="EMBL" id="CAADFQ010000047">
    <property type="protein sequence ID" value="VFK33505.1"/>
    <property type="molecule type" value="Genomic_DNA"/>
</dbReference>
<evidence type="ECO:0000313" key="1">
    <source>
        <dbReference type="EMBL" id="VFK29340.1"/>
    </source>
</evidence>
<gene>
    <name evidence="1" type="ORF">BECKMB1821G_GA0114241_10488</name>
    <name evidence="2" type="ORF">BECKMB1821I_GA0114274_10478</name>
</gene>
<evidence type="ECO:0000313" key="2">
    <source>
        <dbReference type="EMBL" id="VFK33505.1"/>
    </source>
</evidence>
<proteinExistence type="predicted"/>
<reference evidence="1" key="1">
    <citation type="submission" date="2019-02" db="EMBL/GenBank/DDBJ databases">
        <authorList>
            <person name="Gruber-Vodicka R. H."/>
            <person name="Seah K. B. B."/>
        </authorList>
    </citation>
    <scope>NUCLEOTIDE SEQUENCE</scope>
    <source>
        <strain evidence="1">BECK_BZ197</strain>
        <strain evidence="2">BECK_BZ199</strain>
    </source>
</reference>
<dbReference type="EMBL" id="CAADFO010000048">
    <property type="protein sequence ID" value="VFK29340.1"/>
    <property type="molecule type" value="Genomic_DNA"/>
</dbReference>
<organism evidence="1">
    <name type="scientific">Candidatus Kentrum sp. MB</name>
    <dbReference type="NCBI Taxonomy" id="2138164"/>
    <lineage>
        <taxon>Bacteria</taxon>
        <taxon>Pseudomonadati</taxon>
        <taxon>Pseudomonadota</taxon>
        <taxon>Gammaproteobacteria</taxon>
        <taxon>Candidatus Kentrum</taxon>
    </lineage>
</organism>
<accession>A0A450XJ41</accession>
<protein>
    <submittedName>
        <fullName evidence="1">Uncharacterized protein</fullName>
    </submittedName>
</protein>